<dbReference type="NCBIfam" id="TIGR02532">
    <property type="entry name" value="IV_pilin_GFxxxE"/>
    <property type="match status" value="1"/>
</dbReference>
<name>A0ABV8ZMI1_9NEIS</name>
<keyword evidence="1" id="KW-0812">Transmembrane</keyword>
<evidence type="ECO:0000256" key="1">
    <source>
        <dbReference type="SAM" id="Phobius"/>
    </source>
</evidence>
<dbReference type="InterPro" id="IPR031982">
    <property type="entry name" value="PilE-like"/>
</dbReference>
<dbReference type="SUPFAM" id="SSF54523">
    <property type="entry name" value="Pili subunits"/>
    <property type="match status" value="1"/>
</dbReference>
<organism evidence="2 3">
    <name type="scientific">Chromobacterium aquaticum</name>
    <dbReference type="NCBI Taxonomy" id="467180"/>
    <lineage>
        <taxon>Bacteria</taxon>
        <taxon>Pseudomonadati</taxon>
        <taxon>Pseudomonadota</taxon>
        <taxon>Betaproteobacteria</taxon>
        <taxon>Neisseriales</taxon>
        <taxon>Chromobacteriaceae</taxon>
        <taxon>Chromobacterium</taxon>
    </lineage>
</organism>
<keyword evidence="1" id="KW-1133">Transmembrane helix</keyword>
<dbReference type="InterPro" id="IPR012902">
    <property type="entry name" value="N_methyl_site"/>
</dbReference>
<dbReference type="EMBL" id="JBHSEK010000001">
    <property type="protein sequence ID" value="MFC4488425.1"/>
    <property type="molecule type" value="Genomic_DNA"/>
</dbReference>
<dbReference type="PROSITE" id="PS00409">
    <property type="entry name" value="PROKAR_NTER_METHYL"/>
    <property type="match status" value="1"/>
</dbReference>
<dbReference type="Proteomes" id="UP001595999">
    <property type="component" value="Unassembled WGS sequence"/>
</dbReference>
<comment type="caution">
    <text evidence="2">The sequence shown here is derived from an EMBL/GenBank/DDBJ whole genome shotgun (WGS) entry which is preliminary data.</text>
</comment>
<feature type="transmembrane region" description="Helical" evidence="1">
    <location>
        <begin position="7"/>
        <end position="28"/>
    </location>
</feature>
<dbReference type="RefSeq" id="WP_048409432.1">
    <property type="nucleotide sequence ID" value="NZ_JAJOHW010000035.1"/>
</dbReference>
<dbReference type="PANTHER" id="PTHR30093:SF47">
    <property type="entry name" value="TYPE IV PILUS NON-CORE MINOR PILIN PILE"/>
    <property type="match status" value="1"/>
</dbReference>
<dbReference type="Pfam" id="PF16732">
    <property type="entry name" value="ComP_DUS"/>
    <property type="match status" value="1"/>
</dbReference>
<dbReference type="InterPro" id="IPR045584">
    <property type="entry name" value="Pilin-like"/>
</dbReference>
<dbReference type="Pfam" id="PF07963">
    <property type="entry name" value="N_methyl"/>
    <property type="match status" value="1"/>
</dbReference>
<protein>
    <submittedName>
        <fullName evidence="2">Type IV pilin protein</fullName>
    </submittedName>
</protein>
<keyword evidence="3" id="KW-1185">Reference proteome</keyword>
<accession>A0ABV8ZMI1</accession>
<reference evidence="3" key="1">
    <citation type="journal article" date="2019" name="Int. J. Syst. Evol. Microbiol.">
        <title>The Global Catalogue of Microorganisms (GCM) 10K type strain sequencing project: providing services to taxonomists for standard genome sequencing and annotation.</title>
        <authorList>
            <consortium name="The Broad Institute Genomics Platform"/>
            <consortium name="The Broad Institute Genome Sequencing Center for Infectious Disease"/>
            <person name="Wu L."/>
            <person name="Ma J."/>
        </authorList>
    </citation>
    <scope>NUCLEOTIDE SEQUENCE [LARGE SCALE GENOMIC DNA]</scope>
    <source>
        <strain evidence="3">CGMCC 4.7608</strain>
    </source>
</reference>
<evidence type="ECO:0000313" key="2">
    <source>
        <dbReference type="EMBL" id="MFC4488425.1"/>
    </source>
</evidence>
<gene>
    <name evidence="2" type="ORF">ACFO0R_02225</name>
</gene>
<evidence type="ECO:0000313" key="3">
    <source>
        <dbReference type="Proteomes" id="UP001595999"/>
    </source>
</evidence>
<sequence>MKQPQQGFTLIELVVAVAIVGILIAIAVPSYNTYVQKGNRAAAKTALLDLASRQESYYSLNNAYTTQMASMGYSSNSNIAIPSATQNYYTLSVAAVSSGTPPGYTLQATPVVGSVQATDACQVYQVDNLGNKTNVNASGSAVTTSGCW</sequence>
<keyword evidence="1" id="KW-0472">Membrane</keyword>
<proteinExistence type="predicted"/>
<dbReference type="PANTHER" id="PTHR30093">
    <property type="entry name" value="GENERAL SECRETION PATHWAY PROTEIN G"/>
    <property type="match status" value="1"/>
</dbReference>
<dbReference type="Gene3D" id="3.30.700.10">
    <property type="entry name" value="Glycoprotein, Type 4 Pilin"/>
    <property type="match status" value="1"/>
</dbReference>